<sequence length="107" mass="11904">KETPQPLWAACSSALSPSQFRTASWEPRWTAPHIVILCTPTAVKIAGKPAWIHHSHVKTAPSQPDSGSDKWTIVKNSDNLLKITLRKGKDVDMVDDAIHRDNSLQRN</sequence>
<evidence type="ECO:0000256" key="3">
    <source>
        <dbReference type="ARBA" id="ARBA00022722"/>
    </source>
</evidence>
<evidence type="ECO:0000313" key="8">
    <source>
        <dbReference type="Proteomes" id="UP000694420"/>
    </source>
</evidence>
<keyword evidence="2" id="KW-0548">Nucleotidyltransferase</keyword>
<proteinExistence type="predicted"/>
<dbReference type="GO" id="GO:0016779">
    <property type="term" value="F:nucleotidyltransferase activity"/>
    <property type="evidence" value="ECO:0007669"/>
    <property type="project" value="UniProtKB-KW"/>
</dbReference>
<keyword evidence="3" id="KW-0540">Nuclease</keyword>
<protein>
    <recommendedName>
        <fullName evidence="6">Murine leukemia virus integrase C-terminal domain-containing protein</fullName>
    </recommendedName>
</protein>
<keyword evidence="1" id="KW-0808">Transferase</keyword>
<dbReference type="Ensembl" id="ENSNPET00000000664.1">
    <property type="protein sequence ID" value="ENSNPEP00000000653.1"/>
    <property type="gene ID" value="ENSNPEG00000000546.1"/>
</dbReference>
<accession>A0A8C6YPZ8</accession>
<reference evidence="7" key="1">
    <citation type="submission" date="2025-08" db="UniProtKB">
        <authorList>
            <consortium name="Ensembl"/>
        </authorList>
    </citation>
    <scope>IDENTIFICATION</scope>
</reference>
<evidence type="ECO:0000256" key="5">
    <source>
        <dbReference type="ARBA" id="ARBA00022801"/>
    </source>
</evidence>
<feature type="domain" description="Murine leukemia virus integrase C-terminal" evidence="6">
    <location>
        <begin position="19"/>
        <end position="60"/>
    </location>
</feature>
<keyword evidence="8" id="KW-1185">Reference proteome</keyword>
<evidence type="ECO:0000256" key="4">
    <source>
        <dbReference type="ARBA" id="ARBA00022759"/>
    </source>
</evidence>
<keyword evidence="5" id="KW-0378">Hydrolase</keyword>
<dbReference type="GO" id="GO:0004519">
    <property type="term" value="F:endonuclease activity"/>
    <property type="evidence" value="ECO:0007669"/>
    <property type="project" value="UniProtKB-KW"/>
</dbReference>
<evidence type="ECO:0000256" key="1">
    <source>
        <dbReference type="ARBA" id="ARBA00022679"/>
    </source>
</evidence>
<dbReference type="Gene3D" id="2.30.30.850">
    <property type="match status" value="1"/>
</dbReference>
<keyword evidence="4" id="KW-0255">Endonuclease</keyword>
<organism evidence="7 8">
    <name type="scientific">Nothoprocta perdicaria</name>
    <name type="common">Chilean tinamou</name>
    <name type="synonym">Crypturus perdicarius</name>
    <dbReference type="NCBI Taxonomy" id="30464"/>
    <lineage>
        <taxon>Eukaryota</taxon>
        <taxon>Metazoa</taxon>
        <taxon>Chordata</taxon>
        <taxon>Craniata</taxon>
        <taxon>Vertebrata</taxon>
        <taxon>Euteleostomi</taxon>
        <taxon>Archelosauria</taxon>
        <taxon>Archosauria</taxon>
        <taxon>Dinosauria</taxon>
        <taxon>Saurischia</taxon>
        <taxon>Theropoda</taxon>
        <taxon>Coelurosauria</taxon>
        <taxon>Aves</taxon>
        <taxon>Palaeognathae</taxon>
        <taxon>Tinamiformes</taxon>
        <taxon>Tinamidae</taxon>
        <taxon>Nothoprocta</taxon>
    </lineage>
</organism>
<evidence type="ECO:0000256" key="2">
    <source>
        <dbReference type="ARBA" id="ARBA00022695"/>
    </source>
</evidence>
<dbReference type="InterPro" id="IPR040643">
    <property type="entry name" value="MLVIN_C"/>
</dbReference>
<dbReference type="Pfam" id="PF18697">
    <property type="entry name" value="MLVIN_C"/>
    <property type="match status" value="1"/>
</dbReference>
<evidence type="ECO:0000313" key="7">
    <source>
        <dbReference type="Ensembl" id="ENSNPEP00000000653.1"/>
    </source>
</evidence>
<reference evidence="7" key="2">
    <citation type="submission" date="2025-09" db="UniProtKB">
        <authorList>
            <consortium name="Ensembl"/>
        </authorList>
    </citation>
    <scope>IDENTIFICATION</scope>
</reference>
<dbReference type="AlphaFoldDB" id="A0A8C6YPZ8"/>
<evidence type="ECO:0000259" key="6">
    <source>
        <dbReference type="Pfam" id="PF18697"/>
    </source>
</evidence>
<dbReference type="GO" id="GO:0016787">
    <property type="term" value="F:hydrolase activity"/>
    <property type="evidence" value="ECO:0007669"/>
    <property type="project" value="UniProtKB-KW"/>
</dbReference>
<dbReference type="Proteomes" id="UP000694420">
    <property type="component" value="Unplaced"/>
</dbReference>
<name>A0A8C6YPZ8_NOTPE</name>